<dbReference type="GO" id="GO:0004639">
    <property type="term" value="F:phosphoribosylaminoimidazolesuccinocarboxamide synthase activity"/>
    <property type="evidence" value="ECO:0007669"/>
    <property type="project" value="UniProtKB-UniRule"/>
</dbReference>
<evidence type="ECO:0000256" key="2">
    <source>
        <dbReference type="ARBA" id="ARBA00010190"/>
    </source>
</evidence>
<feature type="domain" description="SAICAR synthetase/ADE2 N-terminal" evidence="12">
    <location>
        <begin position="6"/>
        <end position="230"/>
    </location>
</feature>
<dbReference type="GO" id="GO:0009236">
    <property type="term" value="P:cobalamin biosynthetic process"/>
    <property type="evidence" value="ECO:0007669"/>
    <property type="project" value="InterPro"/>
</dbReference>
<dbReference type="Gene3D" id="3.30.470.20">
    <property type="entry name" value="ATP-grasp fold, B domain"/>
    <property type="match status" value="1"/>
</dbReference>
<dbReference type="InterPro" id="IPR001636">
    <property type="entry name" value="SAICAR_synth"/>
</dbReference>
<dbReference type="KEGG" id="kme:H0A61_00332"/>
<dbReference type="FunFam" id="3.30.200.20:FF:000086">
    <property type="entry name" value="Phosphoribosylaminoimidazole-succinocarboxamide synthase"/>
    <property type="match status" value="1"/>
</dbReference>
<dbReference type="EMBL" id="CP059066">
    <property type="protein sequence ID" value="QSQ08013.1"/>
    <property type="molecule type" value="Genomic_DNA"/>
</dbReference>
<dbReference type="PANTHER" id="PTHR43599:SF3">
    <property type="entry name" value="SI:DKEY-6E2.2"/>
    <property type="match status" value="1"/>
</dbReference>
<evidence type="ECO:0000256" key="3">
    <source>
        <dbReference type="ARBA" id="ARBA00012217"/>
    </source>
</evidence>
<reference evidence="13" key="1">
    <citation type="submission" date="2020-07" db="EMBL/GenBank/DDBJ databases">
        <title>Koleobacter methoxysyntrophicus gen. nov., sp. nov., a novel anaerobic bacterium isolated from deep subsurface oil field and proposal of Koleobacterales ord. nov. in the phylum Firmicutes.</title>
        <authorList>
            <person name="Sakamoto S."/>
            <person name="Tamaki H."/>
        </authorList>
    </citation>
    <scope>NUCLEOTIDE SEQUENCE</scope>
    <source>
        <strain evidence="13">NRmbB1</strain>
    </source>
</reference>
<dbReference type="PANTHER" id="PTHR43599">
    <property type="entry name" value="MULTIFUNCTIONAL PROTEIN ADE2"/>
    <property type="match status" value="1"/>
</dbReference>
<dbReference type="AlphaFoldDB" id="A0A8A0RIG7"/>
<evidence type="ECO:0000256" key="7">
    <source>
        <dbReference type="ARBA" id="ARBA00022755"/>
    </source>
</evidence>
<dbReference type="PROSITE" id="PS01057">
    <property type="entry name" value="SAICAR_SYNTHETASE_1"/>
    <property type="match status" value="1"/>
</dbReference>
<dbReference type="InterPro" id="IPR018236">
    <property type="entry name" value="SAICAR_synthetase_CS"/>
</dbReference>
<keyword evidence="6 11" id="KW-0547">Nucleotide-binding</keyword>
<evidence type="ECO:0000313" key="14">
    <source>
        <dbReference type="Proteomes" id="UP000662904"/>
    </source>
</evidence>
<accession>A0A8A0RIG7</accession>
<keyword evidence="7 11" id="KW-0658">Purine biosynthesis</keyword>
<dbReference type="Gene3D" id="3.30.200.20">
    <property type="entry name" value="Phosphorylase Kinase, domain 1"/>
    <property type="match status" value="1"/>
</dbReference>
<evidence type="ECO:0000259" key="12">
    <source>
        <dbReference type="Pfam" id="PF01259"/>
    </source>
</evidence>
<evidence type="ECO:0000256" key="5">
    <source>
        <dbReference type="ARBA" id="ARBA00022598"/>
    </source>
</evidence>
<evidence type="ECO:0000256" key="4">
    <source>
        <dbReference type="ARBA" id="ARBA00016460"/>
    </source>
</evidence>
<sequence>MKREMKYEGKAKRVYATDDSDKYIVEFKDDATAFDGKKKGTIHDKGILNNRISAHFFEMLEKHGIPTHFEKLLNDREMLVKAVEIIPVEVIVRNIAAGSLAKRLGLEEGTPMKRPVLEFCYKSDELGDPMINHYHIYALGLASEEEMKVIEDIALKVNSILVEYLKPRNIELVDFKLEFGRYKGRVILADEISPDTCRFWDADTREKLDKDRFRRDLGNVEEAYREVLKRLTGGN</sequence>
<dbReference type="InterPro" id="IPR028923">
    <property type="entry name" value="SAICAR_synt/ADE2_N"/>
</dbReference>
<dbReference type="InterPro" id="IPR050089">
    <property type="entry name" value="SAICAR_synthetase"/>
</dbReference>
<dbReference type="SUPFAM" id="SSF56104">
    <property type="entry name" value="SAICAR synthase-like"/>
    <property type="match status" value="1"/>
</dbReference>
<dbReference type="UniPathway" id="UPA00074">
    <property type="reaction ID" value="UER00131"/>
</dbReference>
<dbReference type="InterPro" id="IPR033934">
    <property type="entry name" value="SAICAR_synt_PurC"/>
</dbReference>
<keyword evidence="8 11" id="KW-0067">ATP-binding</keyword>
<name>A0A8A0RIG7_9FIRM</name>
<dbReference type="NCBIfam" id="TIGR00081">
    <property type="entry name" value="purC"/>
    <property type="match status" value="1"/>
</dbReference>
<evidence type="ECO:0000256" key="11">
    <source>
        <dbReference type="HAMAP-Rule" id="MF_00137"/>
    </source>
</evidence>
<proteinExistence type="inferred from homology"/>
<evidence type="ECO:0000256" key="1">
    <source>
        <dbReference type="ARBA" id="ARBA00004672"/>
    </source>
</evidence>
<organism evidence="13 14">
    <name type="scientific">Koleobacter methoxysyntrophicus</name>
    <dbReference type="NCBI Taxonomy" id="2751313"/>
    <lineage>
        <taxon>Bacteria</taxon>
        <taxon>Bacillati</taxon>
        <taxon>Bacillota</taxon>
        <taxon>Clostridia</taxon>
        <taxon>Koleobacterales</taxon>
        <taxon>Koleobacteraceae</taxon>
        <taxon>Koleobacter</taxon>
    </lineage>
</organism>
<evidence type="ECO:0000313" key="13">
    <source>
        <dbReference type="EMBL" id="QSQ08013.1"/>
    </source>
</evidence>
<evidence type="ECO:0000256" key="9">
    <source>
        <dbReference type="ARBA" id="ARBA00030409"/>
    </source>
</evidence>
<keyword evidence="5 11" id="KW-0436">Ligase</keyword>
<dbReference type="CDD" id="cd01415">
    <property type="entry name" value="SAICAR_synt_PurC"/>
    <property type="match status" value="1"/>
</dbReference>
<dbReference type="HAMAP" id="MF_00137">
    <property type="entry name" value="SAICAR_synth"/>
    <property type="match status" value="1"/>
</dbReference>
<dbReference type="GO" id="GO:0006189">
    <property type="term" value="P:'de novo' IMP biosynthetic process"/>
    <property type="evidence" value="ECO:0007669"/>
    <property type="project" value="UniProtKB-UniRule"/>
</dbReference>
<dbReference type="GO" id="GO:0005524">
    <property type="term" value="F:ATP binding"/>
    <property type="evidence" value="ECO:0007669"/>
    <property type="project" value="UniProtKB-KW"/>
</dbReference>
<evidence type="ECO:0000256" key="6">
    <source>
        <dbReference type="ARBA" id="ARBA00022741"/>
    </source>
</evidence>
<gene>
    <name evidence="11 13" type="primary">purC</name>
    <name evidence="13" type="ORF">H0A61_00332</name>
</gene>
<evidence type="ECO:0000256" key="8">
    <source>
        <dbReference type="ARBA" id="ARBA00022840"/>
    </source>
</evidence>
<dbReference type="EC" id="6.3.2.6" evidence="3 11"/>
<dbReference type="FunFam" id="3.30.470.20:FF:000006">
    <property type="entry name" value="Phosphoribosylaminoimidazole-succinocarboxamide synthase"/>
    <property type="match status" value="1"/>
</dbReference>
<protein>
    <recommendedName>
        <fullName evidence="4 11">Phosphoribosylaminoimidazole-succinocarboxamide synthase</fullName>
        <ecNumber evidence="3 11">6.3.2.6</ecNumber>
    </recommendedName>
    <alternativeName>
        <fullName evidence="9 11">SAICAR synthetase</fullName>
    </alternativeName>
</protein>
<comment type="similarity">
    <text evidence="2 11">Belongs to the SAICAR synthetase family.</text>
</comment>
<keyword evidence="14" id="KW-1185">Reference proteome</keyword>
<dbReference type="Proteomes" id="UP000662904">
    <property type="component" value="Chromosome"/>
</dbReference>
<dbReference type="PROSITE" id="PS01058">
    <property type="entry name" value="SAICAR_SYNTHETASE_2"/>
    <property type="match status" value="1"/>
</dbReference>
<evidence type="ECO:0000256" key="10">
    <source>
        <dbReference type="ARBA" id="ARBA00048475"/>
    </source>
</evidence>
<comment type="catalytic activity">
    <reaction evidence="10 11">
        <text>5-amino-1-(5-phospho-D-ribosyl)imidazole-4-carboxylate + L-aspartate + ATP = (2S)-2-[5-amino-1-(5-phospho-beta-D-ribosyl)imidazole-4-carboxamido]succinate + ADP + phosphate + 2 H(+)</text>
        <dbReference type="Rhea" id="RHEA:22628"/>
        <dbReference type="ChEBI" id="CHEBI:15378"/>
        <dbReference type="ChEBI" id="CHEBI:29991"/>
        <dbReference type="ChEBI" id="CHEBI:30616"/>
        <dbReference type="ChEBI" id="CHEBI:43474"/>
        <dbReference type="ChEBI" id="CHEBI:58443"/>
        <dbReference type="ChEBI" id="CHEBI:77657"/>
        <dbReference type="ChEBI" id="CHEBI:456216"/>
        <dbReference type="EC" id="6.3.2.6"/>
    </reaction>
</comment>
<comment type="pathway">
    <text evidence="1 11">Purine metabolism; IMP biosynthesis via de novo pathway; 5-amino-1-(5-phospho-D-ribosyl)imidazole-4-carboxamide from 5-amino-1-(5-phospho-D-ribosyl)imidazole-4-carboxylate: step 1/2.</text>
</comment>
<dbReference type="Pfam" id="PF01259">
    <property type="entry name" value="SAICAR_synt"/>
    <property type="match status" value="1"/>
</dbReference>